<evidence type="ECO:0000313" key="3">
    <source>
        <dbReference type="Proteomes" id="UP000887116"/>
    </source>
</evidence>
<reference evidence="2" key="1">
    <citation type="submission" date="2020-07" db="EMBL/GenBank/DDBJ databases">
        <title>Multicomponent nature underlies the extraordinary mechanical properties of spider dragline silk.</title>
        <authorList>
            <person name="Kono N."/>
            <person name="Nakamura H."/>
            <person name="Mori M."/>
            <person name="Yoshida Y."/>
            <person name="Ohtoshi R."/>
            <person name="Malay A.D."/>
            <person name="Moran D.A.P."/>
            <person name="Tomita M."/>
            <person name="Numata K."/>
            <person name="Arakawa K."/>
        </authorList>
    </citation>
    <scope>NUCLEOTIDE SEQUENCE</scope>
</reference>
<name>A0A8X6M6I5_TRICU</name>
<sequence>MLGLNRSPGMGHVSSETDREDSPPPAPDVTAPPAITHFCMNVSRQPPTYCADYFINNARLLDRLSSHNHGQRS</sequence>
<dbReference type="Proteomes" id="UP000887116">
    <property type="component" value="Unassembled WGS sequence"/>
</dbReference>
<dbReference type="AlphaFoldDB" id="A0A8X6M6I5"/>
<protein>
    <submittedName>
        <fullName evidence="2">Uncharacterized protein</fullName>
    </submittedName>
</protein>
<evidence type="ECO:0000313" key="2">
    <source>
        <dbReference type="EMBL" id="GFR33159.1"/>
    </source>
</evidence>
<feature type="region of interest" description="Disordered" evidence="1">
    <location>
        <begin position="1"/>
        <end position="33"/>
    </location>
</feature>
<keyword evidence="3" id="KW-1185">Reference proteome</keyword>
<gene>
    <name evidence="2" type="ORF">TNCT_432761</name>
</gene>
<comment type="caution">
    <text evidence="2">The sequence shown here is derived from an EMBL/GenBank/DDBJ whole genome shotgun (WGS) entry which is preliminary data.</text>
</comment>
<accession>A0A8X6M6I5</accession>
<organism evidence="2 3">
    <name type="scientific">Trichonephila clavata</name>
    <name type="common">Joro spider</name>
    <name type="synonym">Nephila clavata</name>
    <dbReference type="NCBI Taxonomy" id="2740835"/>
    <lineage>
        <taxon>Eukaryota</taxon>
        <taxon>Metazoa</taxon>
        <taxon>Ecdysozoa</taxon>
        <taxon>Arthropoda</taxon>
        <taxon>Chelicerata</taxon>
        <taxon>Arachnida</taxon>
        <taxon>Araneae</taxon>
        <taxon>Araneomorphae</taxon>
        <taxon>Entelegynae</taxon>
        <taxon>Araneoidea</taxon>
        <taxon>Nephilidae</taxon>
        <taxon>Trichonephila</taxon>
    </lineage>
</organism>
<dbReference type="EMBL" id="BMAO01039706">
    <property type="protein sequence ID" value="GFR33159.1"/>
    <property type="molecule type" value="Genomic_DNA"/>
</dbReference>
<evidence type="ECO:0000256" key="1">
    <source>
        <dbReference type="SAM" id="MobiDB-lite"/>
    </source>
</evidence>
<proteinExistence type="predicted"/>